<dbReference type="InterPro" id="IPR001130">
    <property type="entry name" value="TatD-like"/>
</dbReference>
<dbReference type="GO" id="GO:0046872">
    <property type="term" value="F:metal ion binding"/>
    <property type="evidence" value="ECO:0007669"/>
    <property type="project" value="UniProtKB-KW"/>
</dbReference>
<evidence type="ECO:0000313" key="5">
    <source>
        <dbReference type="EMBL" id="CAO81123.1"/>
    </source>
</evidence>
<evidence type="ECO:0000256" key="1">
    <source>
        <dbReference type="ARBA" id="ARBA00009275"/>
    </source>
</evidence>
<feature type="binding site" evidence="4">
    <location>
        <position position="198"/>
    </location>
    <ligand>
        <name>a divalent metal cation</name>
        <dbReference type="ChEBI" id="CHEBI:60240"/>
        <label>1</label>
    </ligand>
</feature>
<feature type="binding site" evidence="4">
    <location>
        <position position="90"/>
    </location>
    <ligand>
        <name>a divalent metal cation</name>
        <dbReference type="ChEBI" id="CHEBI:60240"/>
        <label>1</label>
    </ligand>
</feature>
<dbReference type="InterPro" id="IPR015991">
    <property type="entry name" value="TatD/YcfH-like"/>
</dbReference>
<reference evidence="5 6" key="1">
    <citation type="journal article" date="2008" name="J. Bacteriol.">
        <title>'Candidatus Cloacamonas acidaminovorans': genome sequence reconstruction provides a first glimpse of a new bacterial division.</title>
        <authorList>
            <person name="Pelletier E."/>
            <person name="Kreimeyer A."/>
            <person name="Bocs S."/>
            <person name="Rouy Z."/>
            <person name="Gyapay G."/>
            <person name="Chouari R."/>
            <person name="Riviere D."/>
            <person name="Ganesan A."/>
            <person name="Daegelen P."/>
            <person name="Sghir A."/>
            <person name="Cohen G.N."/>
            <person name="Medigue C."/>
            <person name="Weissenbach J."/>
            <person name="Le Paslier D."/>
        </authorList>
    </citation>
    <scope>NUCLEOTIDE SEQUENCE [LARGE SCALE GENOMIC DNA]</scope>
    <source>
        <strain evidence="6">Evry</strain>
    </source>
</reference>
<keyword evidence="6" id="KW-1185">Reference proteome</keyword>
<dbReference type="OrthoDB" id="9810005at2"/>
<feature type="binding site" evidence="4">
    <location>
        <position position="126"/>
    </location>
    <ligand>
        <name>a divalent metal cation</name>
        <dbReference type="ChEBI" id="CHEBI:60240"/>
        <label>2</label>
    </ligand>
</feature>
<dbReference type="PIRSF" id="PIRSF005902">
    <property type="entry name" value="DNase_TatD"/>
    <property type="match status" value="1"/>
</dbReference>
<dbReference type="Gene3D" id="3.20.20.140">
    <property type="entry name" value="Metal-dependent hydrolases"/>
    <property type="match status" value="1"/>
</dbReference>
<sequence length="266" mass="30408">MKLFETHAHLDHPDFDADRETIINKCFSSGIEYIINVAFNKETAYSSLELAKKHLHIFSTVGFHPHDAVDFDAEVVKKLAREKKVLAIGEIGLDFFRNLSPFTVQREVFNNQAHLAVEYDLPIIVHDRDAHQECYNILKKNGVKEAVFHCFTGDIIFAQQVLDEGWMISFTANITYANSKLDDVIRLVPLDRFMVETDCPYLPPYLHRGKRNSPLFLPLVVEKIAEVKEISPNEVAELSFANAYRFFRVPPDPVKASHKKAGHKKA</sequence>
<dbReference type="GO" id="GO:0004536">
    <property type="term" value="F:DNA nuclease activity"/>
    <property type="evidence" value="ECO:0007669"/>
    <property type="project" value="InterPro"/>
</dbReference>
<dbReference type="SUPFAM" id="SSF51556">
    <property type="entry name" value="Metallo-dependent hydrolases"/>
    <property type="match status" value="1"/>
</dbReference>
<comment type="similarity">
    <text evidence="1">Belongs to the metallo-dependent hydrolases superfamily. TatD-type hydrolase family.</text>
</comment>
<dbReference type="eggNOG" id="COG0084">
    <property type="taxonomic scope" value="Bacteria"/>
</dbReference>
<evidence type="ECO:0000256" key="3">
    <source>
        <dbReference type="ARBA" id="ARBA00022801"/>
    </source>
</evidence>
<feature type="binding site" evidence="4">
    <location>
        <position position="7"/>
    </location>
    <ligand>
        <name>a divalent metal cation</name>
        <dbReference type="ChEBI" id="CHEBI:60240"/>
        <label>1</label>
    </ligand>
</feature>
<feature type="binding site" evidence="4">
    <location>
        <position position="149"/>
    </location>
    <ligand>
        <name>a divalent metal cation</name>
        <dbReference type="ChEBI" id="CHEBI:60240"/>
        <label>2</label>
    </ligand>
</feature>
<dbReference type="GO" id="GO:0016788">
    <property type="term" value="F:hydrolase activity, acting on ester bonds"/>
    <property type="evidence" value="ECO:0007669"/>
    <property type="project" value="InterPro"/>
</dbReference>
<dbReference type="NCBIfam" id="TIGR00010">
    <property type="entry name" value="YchF/TatD family DNA exonuclease"/>
    <property type="match status" value="1"/>
</dbReference>
<keyword evidence="3" id="KW-0378">Hydrolase</keyword>
<proteinExistence type="inferred from homology"/>
<dbReference type="FunFam" id="3.20.20.140:FF:000005">
    <property type="entry name" value="TatD family hydrolase"/>
    <property type="match status" value="1"/>
</dbReference>
<dbReference type="PANTHER" id="PTHR46124:SF2">
    <property type="entry name" value="D-AMINOACYL-TRNA DEACYLASE"/>
    <property type="match status" value="1"/>
</dbReference>
<dbReference type="AlphaFoldDB" id="B0VII2"/>
<organism evidence="5 6">
    <name type="scientific">Cloacimonas acidaminovorans (strain Evry)</name>
    <dbReference type="NCBI Taxonomy" id="459349"/>
    <lineage>
        <taxon>Bacteria</taxon>
        <taxon>Pseudomonadati</taxon>
        <taxon>Candidatus Cloacimonadota</taxon>
        <taxon>Candidatus Cloacimonadia</taxon>
        <taxon>Candidatus Cloacimonadales</taxon>
        <taxon>Candidatus Cloacimonadaceae</taxon>
        <taxon>Candidatus Cloacimonas</taxon>
    </lineage>
</organism>
<evidence type="ECO:0000313" key="6">
    <source>
        <dbReference type="Proteomes" id="UP000002019"/>
    </source>
</evidence>
<dbReference type="RefSeq" id="WP_015424981.1">
    <property type="nucleotide sequence ID" value="NC_020449.1"/>
</dbReference>
<dbReference type="CDD" id="cd01310">
    <property type="entry name" value="TatD_DNAse"/>
    <property type="match status" value="1"/>
</dbReference>
<name>B0VII2_CLOAI</name>
<accession>B0VII2</accession>
<protein>
    <submittedName>
        <fullName evidence="5">Mg-dependent DNase</fullName>
    </submittedName>
</protein>
<dbReference type="STRING" id="459349.CLOAM1263"/>
<dbReference type="Pfam" id="PF01026">
    <property type="entry name" value="TatD_DNase"/>
    <property type="match status" value="1"/>
</dbReference>
<dbReference type="HOGENOM" id="CLU_031506_4_0_0"/>
<dbReference type="EMBL" id="CU466930">
    <property type="protein sequence ID" value="CAO81123.1"/>
    <property type="molecule type" value="Genomic_DNA"/>
</dbReference>
<dbReference type="KEGG" id="caci:CLOAM1263"/>
<dbReference type="InterPro" id="IPR032466">
    <property type="entry name" value="Metal_Hydrolase"/>
</dbReference>
<gene>
    <name evidence="5" type="primary">tatD</name>
    <name evidence="5" type="ordered locus">CLOAM1263</name>
</gene>
<feature type="binding site" evidence="4">
    <location>
        <position position="9"/>
    </location>
    <ligand>
        <name>a divalent metal cation</name>
        <dbReference type="ChEBI" id="CHEBI:60240"/>
        <label>1</label>
    </ligand>
</feature>
<evidence type="ECO:0000256" key="4">
    <source>
        <dbReference type="PIRSR" id="PIRSR005902-1"/>
    </source>
</evidence>
<dbReference type="PANTHER" id="PTHR46124">
    <property type="entry name" value="D-AMINOACYL-TRNA DEACYLASE"/>
    <property type="match status" value="1"/>
</dbReference>
<dbReference type="GO" id="GO:0005829">
    <property type="term" value="C:cytosol"/>
    <property type="evidence" value="ECO:0007669"/>
    <property type="project" value="TreeGrafter"/>
</dbReference>
<evidence type="ECO:0000256" key="2">
    <source>
        <dbReference type="ARBA" id="ARBA00022723"/>
    </source>
</evidence>
<keyword evidence="2 4" id="KW-0479">Metal-binding</keyword>
<dbReference type="Proteomes" id="UP000002019">
    <property type="component" value="Chromosome"/>
</dbReference>